<dbReference type="InterPro" id="IPR023828">
    <property type="entry name" value="Peptidase_S8_Ser-AS"/>
</dbReference>
<evidence type="ECO:0000256" key="3">
    <source>
        <dbReference type="ARBA" id="ARBA00022729"/>
    </source>
</evidence>
<comment type="caution">
    <text evidence="8">The sequence shown here is derived from an EMBL/GenBank/DDBJ whole genome shotgun (WGS) entry which is preliminary data.</text>
</comment>
<dbReference type="Gene3D" id="2.60.40.10">
    <property type="entry name" value="Immunoglobulins"/>
    <property type="match status" value="1"/>
</dbReference>
<keyword evidence="9" id="KW-1185">Reference proteome</keyword>
<dbReference type="CDD" id="cd00063">
    <property type="entry name" value="FN3"/>
    <property type="match status" value="1"/>
</dbReference>
<dbReference type="InterPro" id="IPR003961">
    <property type="entry name" value="FN3_dom"/>
</dbReference>
<dbReference type="Gene3D" id="3.40.50.200">
    <property type="entry name" value="Peptidase S8/S53 domain"/>
    <property type="match status" value="1"/>
</dbReference>
<dbReference type="PROSITE" id="PS51892">
    <property type="entry name" value="SUBTILASE"/>
    <property type="match status" value="1"/>
</dbReference>
<dbReference type="InterPro" id="IPR015500">
    <property type="entry name" value="Peptidase_S8_subtilisin-rel"/>
</dbReference>
<feature type="active site" description="Charge relay system" evidence="6">
    <location>
        <position position="137"/>
    </location>
</feature>
<dbReference type="InterPro" id="IPR000209">
    <property type="entry name" value="Peptidase_S8/S53_dom"/>
</dbReference>
<dbReference type="Pfam" id="PF18962">
    <property type="entry name" value="Por_Secre_tail"/>
    <property type="match status" value="1"/>
</dbReference>
<dbReference type="InterPro" id="IPR013783">
    <property type="entry name" value="Ig-like_fold"/>
</dbReference>
<dbReference type="SUPFAM" id="SSF49785">
    <property type="entry name" value="Galactose-binding domain-like"/>
    <property type="match status" value="1"/>
</dbReference>
<sequence>MDYQSPRNFLPIVLFALMMLLCANYTVSAQSDALKKIIKKDYDFSKIGAMHVDLEFDFEENRRKTLALAKTNHWKLSEVMKDGTKVALQEIGTDGSPLYYETYSDNASRASRANTLHANGIMDLNLDGSGMQVGVWDSGVALTTHQEYDIRAVIGDGSKEIDNHATMVSGSLISAGIKKEAQGVAYRAKVLSNDWSRDKIEVATAAANGLLLSNHSYGIKTDRVPDWYFGSYIKVSQDWDRIMYNAPYYLMVNAAGNAQKRNDNLDPIAGNSADGFDLMLGFTLTKNSLTVAAADTKIARNGDLKSASVSAYSSFGPVDDGRIKPDIAGDGSSIFSTASYTNNSYGTSSGTSMATPGVTGALLLLQQYNEQLYGTYMRAATLKGLTLHTADDVAQPGPDYKLGWGVMNAKKAAELLLNRDYGSLIEETTLEEGETFSLTVSANGLEDLKVSICWTDPESDYINRGSLNDTTAALVNDLDIRITQNGIDFYPWKLDALYPNAAASKGDNQVDPFEQIEIANAKGSYTITVTHKGDLRYGKQDFTLFVSGAVLTDCVLSAPEGAFLSDAKENEISVQWDPLLDALYEVQYKKTTDKVWHTHYTTEPGITLDSLEVDIEYVFRLRTFCSQNIASAYSMEYLFAFLGENTIVGPLEAFETLELASEINFSVYPNPAVEYIGLHEETSESARYSIMSLSGTTVKNGAAKNAKISVADLAGGLYILQVVDDHGKRSAKFYKQ</sequence>
<gene>
    <name evidence="8" type="ORF">ACFQZJ_00755</name>
</gene>
<evidence type="ECO:0000313" key="9">
    <source>
        <dbReference type="Proteomes" id="UP001597012"/>
    </source>
</evidence>
<evidence type="ECO:0000313" key="8">
    <source>
        <dbReference type="EMBL" id="MFD0795972.1"/>
    </source>
</evidence>
<dbReference type="PANTHER" id="PTHR43399:SF4">
    <property type="entry name" value="CELL WALL-ASSOCIATED PROTEASE"/>
    <property type="match status" value="1"/>
</dbReference>
<dbReference type="InterPro" id="IPR036116">
    <property type="entry name" value="FN3_sf"/>
</dbReference>
<keyword evidence="5 6" id="KW-0720">Serine protease</keyword>
<dbReference type="Gene3D" id="2.60.120.380">
    <property type="match status" value="1"/>
</dbReference>
<dbReference type="InterPro" id="IPR026444">
    <property type="entry name" value="Secre_tail"/>
</dbReference>
<reference evidence="9" key="1">
    <citation type="journal article" date="2019" name="Int. J. Syst. Evol. Microbiol.">
        <title>The Global Catalogue of Microorganisms (GCM) 10K type strain sequencing project: providing services to taxonomists for standard genome sequencing and annotation.</title>
        <authorList>
            <consortium name="The Broad Institute Genomics Platform"/>
            <consortium name="The Broad Institute Genome Sequencing Center for Infectious Disease"/>
            <person name="Wu L."/>
            <person name="Ma J."/>
        </authorList>
    </citation>
    <scope>NUCLEOTIDE SEQUENCE [LARGE SCALE GENOMIC DNA]</scope>
    <source>
        <strain evidence="9">CCUG 61948</strain>
    </source>
</reference>
<protein>
    <submittedName>
        <fullName evidence="8">S8 family serine peptidase</fullName>
    </submittedName>
</protein>
<organism evidence="8 9">
    <name type="scientific">Maribacter chungangensis</name>
    <dbReference type="NCBI Taxonomy" id="1069117"/>
    <lineage>
        <taxon>Bacteria</taxon>
        <taxon>Pseudomonadati</taxon>
        <taxon>Bacteroidota</taxon>
        <taxon>Flavobacteriia</taxon>
        <taxon>Flavobacteriales</taxon>
        <taxon>Flavobacteriaceae</taxon>
        <taxon>Maribacter</taxon>
    </lineage>
</organism>
<dbReference type="PANTHER" id="PTHR43399">
    <property type="entry name" value="SUBTILISIN-RELATED"/>
    <property type="match status" value="1"/>
</dbReference>
<dbReference type="EMBL" id="JBHTHY010000003">
    <property type="protein sequence ID" value="MFD0795972.1"/>
    <property type="molecule type" value="Genomic_DNA"/>
</dbReference>
<dbReference type="Pfam" id="PF00082">
    <property type="entry name" value="Peptidase_S8"/>
    <property type="match status" value="1"/>
</dbReference>
<feature type="domain" description="Fibronectin type-III" evidence="7">
    <location>
        <begin position="558"/>
        <end position="645"/>
    </location>
</feature>
<feature type="active site" description="Charge relay system" evidence="6">
    <location>
        <position position="352"/>
    </location>
</feature>
<dbReference type="NCBIfam" id="TIGR04183">
    <property type="entry name" value="Por_Secre_tail"/>
    <property type="match status" value="1"/>
</dbReference>
<dbReference type="InterPro" id="IPR008979">
    <property type="entry name" value="Galactose-bd-like_sf"/>
</dbReference>
<feature type="active site" description="Charge relay system" evidence="6">
    <location>
        <position position="164"/>
    </location>
</feature>
<evidence type="ECO:0000256" key="6">
    <source>
        <dbReference type="PROSITE-ProRule" id="PRU01240"/>
    </source>
</evidence>
<proteinExistence type="inferred from homology"/>
<evidence type="ECO:0000256" key="2">
    <source>
        <dbReference type="ARBA" id="ARBA00022670"/>
    </source>
</evidence>
<keyword evidence="3" id="KW-0732">Signal</keyword>
<dbReference type="PROSITE" id="PS00138">
    <property type="entry name" value="SUBTILASE_SER"/>
    <property type="match status" value="1"/>
</dbReference>
<dbReference type="InterPro" id="IPR051048">
    <property type="entry name" value="Peptidase_S8/S53_subtilisin"/>
</dbReference>
<dbReference type="PROSITE" id="PS50853">
    <property type="entry name" value="FN3"/>
    <property type="match status" value="1"/>
</dbReference>
<dbReference type="SUPFAM" id="SSF52743">
    <property type="entry name" value="Subtilisin-like"/>
    <property type="match status" value="1"/>
</dbReference>
<dbReference type="Proteomes" id="UP001597012">
    <property type="component" value="Unassembled WGS sequence"/>
</dbReference>
<evidence type="ECO:0000256" key="5">
    <source>
        <dbReference type="ARBA" id="ARBA00022825"/>
    </source>
</evidence>
<comment type="similarity">
    <text evidence="1 6">Belongs to the peptidase S8 family.</text>
</comment>
<evidence type="ECO:0000256" key="1">
    <source>
        <dbReference type="ARBA" id="ARBA00011073"/>
    </source>
</evidence>
<dbReference type="PRINTS" id="PR00723">
    <property type="entry name" value="SUBTILISIN"/>
</dbReference>
<evidence type="ECO:0000256" key="4">
    <source>
        <dbReference type="ARBA" id="ARBA00022801"/>
    </source>
</evidence>
<name>A0ABW3AYP1_9FLAO</name>
<dbReference type="CDD" id="cd04842">
    <property type="entry name" value="Peptidases_S8_Kp43_protease"/>
    <property type="match status" value="1"/>
</dbReference>
<dbReference type="SUPFAM" id="SSF49265">
    <property type="entry name" value="Fibronectin type III"/>
    <property type="match status" value="1"/>
</dbReference>
<dbReference type="RefSeq" id="WP_379931643.1">
    <property type="nucleotide sequence ID" value="NZ_JBHTHY010000003.1"/>
</dbReference>
<dbReference type="InterPro" id="IPR034058">
    <property type="entry name" value="TagA/B/C/D_pept_dom"/>
</dbReference>
<accession>A0ABW3AYP1</accession>
<keyword evidence="4 6" id="KW-0378">Hydrolase</keyword>
<evidence type="ECO:0000259" key="7">
    <source>
        <dbReference type="PROSITE" id="PS50853"/>
    </source>
</evidence>
<keyword evidence="2 6" id="KW-0645">Protease</keyword>
<dbReference type="InterPro" id="IPR036852">
    <property type="entry name" value="Peptidase_S8/S53_dom_sf"/>
</dbReference>